<feature type="domain" description="Alpha/beta hydrolase fold-3" evidence="3">
    <location>
        <begin position="240"/>
        <end position="334"/>
    </location>
</feature>
<dbReference type="AlphaFoldDB" id="A0A9P4MHP0"/>
<feature type="compositionally biased region" description="Polar residues" evidence="2">
    <location>
        <begin position="87"/>
        <end position="105"/>
    </location>
</feature>
<dbReference type="Pfam" id="PF07859">
    <property type="entry name" value="Abhydrolase_3"/>
    <property type="match status" value="1"/>
</dbReference>
<dbReference type="Proteomes" id="UP000799439">
    <property type="component" value="Unassembled WGS sequence"/>
</dbReference>
<evidence type="ECO:0000259" key="3">
    <source>
        <dbReference type="Pfam" id="PF07859"/>
    </source>
</evidence>
<keyword evidence="1" id="KW-0378">Hydrolase</keyword>
<dbReference type="InterPro" id="IPR013094">
    <property type="entry name" value="AB_hydrolase_3"/>
</dbReference>
<evidence type="ECO:0000256" key="2">
    <source>
        <dbReference type="SAM" id="MobiDB-lite"/>
    </source>
</evidence>
<dbReference type="InterPro" id="IPR050300">
    <property type="entry name" value="GDXG_lipolytic_enzyme"/>
</dbReference>
<dbReference type="EMBL" id="ML996085">
    <property type="protein sequence ID" value="KAF2153402.1"/>
    <property type="molecule type" value="Genomic_DNA"/>
</dbReference>
<protein>
    <submittedName>
        <fullName evidence="4">Alpha/beta-hydrolase</fullName>
    </submittedName>
</protein>
<dbReference type="SUPFAM" id="SSF53474">
    <property type="entry name" value="alpha/beta-Hydrolases"/>
    <property type="match status" value="1"/>
</dbReference>
<dbReference type="GO" id="GO:0016787">
    <property type="term" value="F:hydrolase activity"/>
    <property type="evidence" value="ECO:0007669"/>
    <property type="project" value="UniProtKB-KW"/>
</dbReference>
<reference evidence="4" key="1">
    <citation type="journal article" date="2020" name="Stud. Mycol.">
        <title>101 Dothideomycetes genomes: a test case for predicting lifestyles and emergence of pathogens.</title>
        <authorList>
            <person name="Haridas S."/>
            <person name="Albert R."/>
            <person name="Binder M."/>
            <person name="Bloem J."/>
            <person name="Labutti K."/>
            <person name="Salamov A."/>
            <person name="Andreopoulos B."/>
            <person name="Baker S."/>
            <person name="Barry K."/>
            <person name="Bills G."/>
            <person name="Bluhm B."/>
            <person name="Cannon C."/>
            <person name="Castanera R."/>
            <person name="Culley D."/>
            <person name="Daum C."/>
            <person name="Ezra D."/>
            <person name="Gonzalez J."/>
            <person name="Henrissat B."/>
            <person name="Kuo A."/>
            <person name="Liang C."/>
            <person name="Lipzen A."/>
            <person name="Lutzoni F."/>
            <person name="Magnuson J."/>
            <person name="Mondo S."/>
            <person name="Nolan M."/>
            <person name="Ohm R."/>
            <person name="Pangilinan J."/>
            <person name="Park H.-J."/>
            <person name="Ramirez L."/>
            <person name="Alfaro M."/>
            <person name="Sun H."/>
            <person name="Tritt A."/>
            <person name="Yoshinaga Y."/>
            <person name="Zwiers L.-H."/>
            <person name="Turgeon B."/>
            <person name="Goodwin S."/>
            <person name="Spatafora J."/>
            <person name="Crous P."/>
            <person name="Grigoriev I."/>
        </authorList>
    </citation>
    <scope>NUCLEOTIDE SEQUENCE</scope>
    <source>
        <strain evidence="4">CBS 260.36</strain>
    </source>
</reference>
<sequence>MHPRVMDCHLPAGHDLSEGATAMVGVAMQAEHDSHIRPAGRCHICLYTDEMDVDKNCPGDRRIGEIEFCTLDYTTMSSASESKQSSGGIQPQQKRQTSPATASKSCATKRAALATSCLKLYVRLCPKHATSRRSFNIVSRFRHSKPTSTSNSPTMESSESSRWLLVLKAKVMRFLMAIGMLFHKAWSPRPTPPTFTQWIPSTLASASGSIRLSVYVPRGYKQHRMHSFKSVRNGAGYPVLINLHGGGFTLGSSTDDARFITSIVSQLDCVVVSVDYRLAPEFPFPTAVDDSADAVLWVASNAHQLGIDPHSMAITGFSSGANLALTVPVRLYDHIHGLKRQLFTSSPPSPIPSAPSSVTSLLKNPLLRVAQLSDTNASSSSLAPTLTPIDTSDTIPLRTASPFITPVAPASDTPRFTIRALCPFYAPTNYVHTRADRRATNPSPTHDLPSGLTNLFDDSYLHPASTLRRDNPYLSPGLMAGQEMRDAYGSTRVVMVGCEYDMLCAEGQAFAARLRAARRGDEVLAGEDIDVAGEGPVLGEEEGVTWAVVRGAPHGWDKRPFLNEVARAGIQKEYDFVGERLRAVFGADEEEDTVDDEEEEERLGEGC</sequence>
<evidence type="ECO:0000313" key="5">
    <source>
        <dbReference type="Proteomes" id="UP000799439"/>
    </source>
</evidence>
<accession>A0A9P4MHP0</accession>
<feature type="region of interest" description="Disordered" evidence="2">
    <location>
        <begin position="587"/>
        <end position="607"/>
    </location>
</feature>
<organism evidence="4 5">
    <name type="scientific">Myriangium duriaei CBS 260.36</name>
    <dbReference type="NCBI Taxonomy" id="1168546"/>
    <lineage>
        <taxon>Eukaryota</taxon>
        <taxon>Fungi</taxon>
        <taxon>Dikarya</taxon>
        <taxon>Ascomycota</taxon>
        <taxon>Pezizomycotina</taxon>
        <taxon>Dothideomycetes</taxon>
        <taxon>Dothideomycetidae</taxon>
        <taxon>Myriangiales</taxon>
        <taxon>Myriangiaceae</taxon>
        <taxon>Myriangium</taxon>
    </lineage>
</organism>
<evidence type="ECO:0000256" key="1">
    <source>
        <dbReference type="ARBA" id="ARBA00022801"/>
    </source>
</evidence>
<proteinExistence type="predicted"/>
<dbReference type="Gene3D" id="3.40.50.1820">
    <property type="entry name" value="alpha/beta hydrolase"/>
    <property type="match status" value="2"/>
</dbReference>
<dbReference type="PANTHER" id="PTHR48081">
    <property type="entry name" value="AB HYDROLASE SUPERFAMILY PROTEIN C4A8.06C"/>
    <property type="match status" value="1"/>
</dbReference>
<comment type="caution">
    <text evidence="4">The sequence shown here is derived from an EMBL/GenBank/DDBJ whole genome shotgun (WGS) entry which is preliminary data.</text>
</comment>
<gene>
    <name evidence="4" type="ORF">K461DRAFT_312786</name>
</gene>
<dbReference type="InterPro" id="IPR029058">
    <property type="entry name" value="AB_hydrolase_fold"/>
</dbReference>
<dbReference type="OrthoDB" id="433474at2759"/>
<keyword evidence="5" id="KW-1185">Reference proteome</keyword>
<name>A0A9P4MHP0_9PEZI</name>
<evidence type="ECO:0000313" key="4">
    <source>
        <dbReference type="EMBL" id="KAF2153402.1"/>
    </source>
</evidence>
<feature type="region of interest" description="Disordered" evidence="2">
    <location>
        <begin position="80"/>
        <end position="105"/>
    </location>
</feature>